<evidence type="ECO:0008006" key="5">
    <source>
        <dbReference type="Google" id="ProtNLM"/>
    </source>
</evidence>
<dbReference type="AlphaFoldDB" id="A0A2N8P8S8"/>
<evidence type="ECO:0000256" key="1">
    <source>
        <dbReference type="SAM" id="MobiDB-lite"/>
    </source>
</evidence>
<reference evidence="4" key="1">
    <citation type="submission" date="2015-09" db="EMBL/GenBank/DDBJ databases">
        <authorList>
            <person name="Graham D.E."/>
            <person name="Mahan K.M."/>
            <person name="Klingeman D.M."/>
            <person name="Fida T."/>
            <person name="Giannone R.J."/>
            <person name="Hettich R.L."/>
            <person name="Parry R.J."/>
            <person name="Spain J.C."/>
        </authorList>
    </citation>
    <scope>NUCLEOTIDE SEQUENCE [LARGE SCALE GENOMIC DNA]</scope>
    <source>
        <strain evidence="4">JCM 4701</strain>
    </source>
</reference>
<evidence type="ECO:0000256" key="2">
    <source>
        <dbReference type="SAM" id="SignalP"/>
    </source>
</evidence>
<feature type="compositionally biased region" description="Low complexity" evidence="1">
    <location>
        <begin position="69"/>
        <end position="92"/>
    </location>
</feature>
<gene>
    <name evidence="3" type="ORF">AOB60_24255</name>
</gene>
<feature type="compositionally biased region" description="Polar residues" evidence="1">
    <location>
        <begin position="105"/>
        <end position="125"/>
    </location>
</feature>
<evidence type="ECO:0000313" key="4">
    <source>
        <dbReference type="Proteomes" id="UP000236047"/>
    </source>
</evidence>
<protein>
    <recommendedName>
        <fullName evidence="5">Secreted protein</fullName>
    </recommendedName>
</protein>
<keyword evidence="2" id="KW-0732">Signal</keyword>
<comment type="caution">
    <text evidence="3">The sequence shown here is derived from an EMBL/GenBank/DDBJ whole genome shotgun (WGS) entry which is preliminary data.</text>
</comment>
<dbReference type="EMBL" id="LJSN01000003">
    <property type="protein sequence ID" value="PNE37424.1"/>
    <property type="molecule type" value="Genomic_DNA"/>
</dbReference>
<feature type="signal peptide" evidence="2">
    <location>
        <begin position="1"/>
        <end position="30"/>
    </location>
</feature>
<keyword evidence="4" id="KW-1185">Reference proteome</keyword>
<name>A0A2N8P8S8_STRNR</name>
<dbReference type="Proteomes" id="UP000236047">
    <property type="component" value="Unassembled WGS sequence"/>
</dbReference>
<organism evidence="3 4">
    <name type="scientific">Streptomyces noursei</name>
    <name type="common">Streptomyces albulus</name>
    <dbReference type="NCBI Taxonomy" id="1971"/>
    <lineage>
        <taxon>Bacteria</taxon>
        <taxon>Bacillati</taxon>
        <taxon>Actinomycetota</taxon>
        <taxon>Actinomycetes</taxon>
        <taxon>Kitasatosporales</taxon>
        <taxon>Streptomycetaceae</taxon>
        <taxon>Streptomyces</taxon>
    </lineage>
</organism>
<feature type="region of interest" description="Disordered" evidence="1">
    <location>
        <begin position="26"/>
        <end position="125"/>
    </location>
</feature>
<feature type="chain" id="PRO_5014653657" description="Secreted protein" evidence="2">
    <location>
        <begin position="31"/>
        <end position="125"/>
    </location>
</feature>
<proteinExistence type="predicted"/>
<accession>A0A2N8P8S8</accession>
<evidence type="ECO:0000313" key="3">
    <source>
        <dbReference type="EMBL" id="PNE37424.1"/>
    </source>
</evidence>
<sequence length="125" mass="12626">MKNRAGPPLAQAWVASLSSAAVSAYPTAVAAPKQAARKLPAPRRSPAPTVTKITEPQAIRAGTQRLSGAWSRPAVGAAAASAVPSPTTSSPTPAQPHREIRTGTGPPNSTRPMSNANGSSNTKIG</sequence>